<name>A0AAW9QA44_9CYAN</name>
<gene>
    <name evidence="1" type="ORF">V2H45_24360</name>
</gene>
<evidence type="ECO:0000313" key="2">
    <source>
        <dbReference type="Proteomes" id="UP001333818"/>
    </source>
</evidence>
<reference evidence="1" key="1">
    <citation type="submission" date="2024-01" db="EMBL/GenBank/DDBJ databases">
        <title>Bank of Algae and Cyanobacteria of the Azores (BACA) strain genomes.</title>
        <authorList>
            <person name="Luz R."/>
            <person name="Cordeiro R."/>
            <person name="Fonseca A."/>
            <person name="Goncalves V."/>
        </authorList>
    </citation>
    <scope>NUCLEOTIDE SEQUENCE</scope>
    <source>
        <strain evidence="1">BACA0141</strain>
    </source>
</reference>
<protein>
    <submittedName>
        <fullName evidence="1">Uncharacterized protein</fullName>
    </submittedName>
</protein>
<keyword evidence="2" id="KW-1185">Reference proteome</keyword>
<dbReference type="Proteomes" id="UP001333818">
    <property type="component" value="Unassembled WGS sequence"/>
</dbReference>
<dbReference type="EMBL" id="JAZBJZ010000183">
    <property type="protein sequence ID" value="MEE3719878.1"/>
    <property type="molecule type" value="Genomic_DNA"/>
</dbReference>
<proteinExistence type="predicted"/>
<organism evidence="1 2">
    <name type="scientific">Tumidithrix elongata BACA0141</name>
    <dbReference type="NCBI Taxonomy" id="2716417"/>
    <lineage>
        <taxon>Bacteria</taxon>
        <taxon>Bacillati</taxon>
        <taxon>Cyanobacteriota</taxon>
        <taxon>Cyanophyceae</taxon>
        <taxon>Pseudanabaenales</taxon>
        <taxon>Pseudanabaenaceae</taxon>
        <taxon>Tumidithrix</taxon>
        <taxon>Tumidithrix elongata</taxon>
    </lineage>
</organism>
<evidence type="ECO:0000313" key="1">
    <source>
        <dbReference type="EMBL" id="MEE3719878.1"/>
    </source>
</evidence>
<comment type="caution">
    <text evidence="1">The sequence shown here is derived from an EMBL/GenBank/DDBJ whole genome shotgun (WGS) entry which is preliminary data.</text>
</comment>
<sequence>MGVFWESFAEIASQEPESIKLLIEAISKEKFKHHDYADTTLETTRCYKLTVKGNSVFFTSSGYGCFGNNFEDDGSAQLFEKLFERYTGALIAFEHVHPCQNQGYHFNSLWSKPEGGVDWDDEETFFITRRMVCEGSEIDEGNFDNADCWYTSLELLEDQKKDAPHLYNLIQKAKKEGFEAWGQGTIGDVDDVENFISTDILYEIIEQYCIDDESDNVLNDQLFLITDWIQYPDDIDAEFEIPENFPELQLNLLKREDI</sequence>
<dbReference type="AlphaFoldDB" id="A0AAW9QA44"/>
<accession>A0AAW9QA44</accession>
<dbReference type="RefSeq" id="WP_330486313.1">
    <property type="nucleotide sequence ID" value="NZ_JAZBJZ010000183.1"/>
</dbReference>